<dbReference type="STRING" id="574349.SAMN05443545_10760"/>
<dbReference type="GO" id="GO:0016491">
    <property type="term" value="F:oxidoreductase activity"/>
    <property type="evidence" value="ECO:0007669"/>
    <property type="project" value="UniProtKB-KW"/>
</dbReference>
<dbReference type="InterPro" id="IPR011032">
    <property type="entry name" value="GroES-like_sf"/>
</dbReference>
<dbReference type="SUPFAM" id="SSF50129">
    <property type="entry name" value="GroES-like"/>
    <property type="match status" value="1"/>
</dbReference>
<dbReference type="PANTHER" id="PTHR43350">
    <property type="entry name" value="NAD-DEPENDENT ALCOHOL DEHYDROGENASE"/>
    <property type="match status" value="1"/>
</dbReference>
<keyword evidence="7" id="KW-1185">Reference proteome</keyword>
<dbReference type="CDD" id="cd08255">
    <property type="entry name" value="2-desacetyl-2-hydroxyethyl_bacteriochlorophyllide_like"/>
    <property type="match status" value="1"/>
</dbReference>
<protein>
    <submittedName>
        <fullName evidence="6">2-desacetyl-2-hydroxyethyl bacteriochlorophyllide A dehydrogenase</fullName>
    </submittedName>
</protein>
<evidence type="ECO:0000256" key="3">
    <source>
        <dbReference type="ARBA" id="ARBA00022723"/>
    </source>
</evidence>
<dbReference type="GO" id="GO:0046872">
    <property type="term" value="F:metal ion binding"/>
    <property type="evidence" value="ECO:0007669"/>
    <property type="project" value="UniProtKB-KW"/>
</dbReference>
<sequence>MMMSKQATAFWTAAAGRGELRDEALEPPDDTEVLIDTHYSAISRGTESLVFAGRVPPSEYQRMRAPFQEGEFPFPVKYGYASVGRVEQGSPDLQGREVFCLHPHQDRYVVPAEAVIPLPPGIPAERAVLAANMETAVNALWDAMPMIGDRICVVGGGVIGMLVAYLCAGVPGTHTCLIDIASQRQALAEALGIGFQLPEMAPTDNDLVIHASGSPSGLSQALALAGYEATLLEMSWYGDQDVPLPLGSAFHSQRLTLRSSQVGGIPAARRARWSHRRRLSLALSLLDDPRLDVLISGESDFRELPSLMPVLMNDEGKTLCHRIRYDAQR</sequence>
<keyword evidence="5" id="KW-0560">Oxidoreductase</keyword>
<evidence type="ECO:0000313" key="7">
    <source>
        <dbReference type="Proteomes" id="UP000198500"/>
    </source>
</evidence>
<evidence type="ECO:0000256" key="2">
    <source>
        <dbReference type="ARBA" id="ARBA00008072"/>
    </source>
</evidence>
<evidence type="ECO:0000256" key="4">
    <source>
        <dbReference type="ARBA" id="ARBA00022833"/>
    </source>
</evidence>
<reference evidence="6 7" key="1">
    <citation type="submission" date="2016-10" db="EMBL/GenBank/DDBJ databases">
        <authorList>
            <person name="de Groot N.N."/>
        </authorList>
    </citation>
    <scope>NUCLEOTIDE SEQUENCE [LARGE SCALE GENOMIC DNA]</scope>
    <source>
        <strain evidence="6 7">DSM 19219</strain>
    </source>
</reference>
<gene>
    <name evidence="6" type="ORF">SAMN05443545_10760</name>
</gene>
<evidence type="ECO:0000256" key="1">
    <source>
        <dbReference type="ARBA" id="ARBA00001947"/>
    </source>
</evidence>
<dbReference type="Proteomes" id="UP000198500">
    <property type="component" value="Unassembled WGS sequence"/>
</dbReference>
<comment type="cofactor">
    <cofactor evidence="1">
        <name>Zn(2+)</name>
        <dbReference type="ChEBI" id="CHEBI:29105"/>
    </cofactor>
</comment>
<accession>A0A1H3EAD0</accession>
<evidence type="ECO:0000256" key="5">
    <source>
        <dbReference type="ARBA" id="ARBA00023002"/>
    </source>
</evidence>
<dbReference type="PANTHER" id="PTHR43350:SF19">
    <property type="entry name" value="D-GULOSIDE 3-DEHYDROGENASE"/>
    <property type="match status" value="1"/>
</dbReference>
<dbReference type="SUPFAM" id="SSF51735">
    <property type="entry name" value="NAD(P)-binding Rossmann-fold domains"/>
    <property type="match status" value="1"/>
</dbReference>
<organism evidence="6 7">
    <name type="scientific">Aidingimonas halophila</name>
    <dbReference type="NCBI Taxonomy" id="574349"/>
    <lineage>
        <taxon>Bacteria</taxon>
        <taxon>Pseudomonadati</taxon>
        <taxon>Pseudomonadota</taxon>
        <taxon>Gammaproteobacteria</taxon>
        <taxon>Oceanospirillales</taxon>
        <taxon>Halomonadaceae</taxon>
        <taxon>Aidingimonas</taxon>
    </lineage>
</organism>
<dbReference type="InterPro" id="IPR036291">
    <property type="entry name" value="NAD(P)-bd_dom_sf"/>
</dbReference>
<proteinExistence type="inferred from homology"/>
<keyword evidence="4" id="KW-0862">Zinc</keyword>
<dbReference type="EMBL" id="FNNI01000007">
    <property type="protein sequence ID" value="SDX75666.1"/>
    <property type="molecule type" value="Genomic_DNA"/>
</dbReference>
<dbReference type="OrthoDB" id="9781588at2"/>
<dbReference type="AlphaFoldDB" id="A0A1H3EAD0"/>
<dbReference type="Gene3D" id="3.40.50.720">
    <property type="entry name" value="NAD(P)-binding Rossmann-like Domain"/>
    <property type="match status" value="1"/>
</dbReference>
<dbReference type="RefSeq" id="WP_092570739.1">
    <property type="nucleotide sequence ID" value="NZ_BMXH01000008.1"/>
</dbReference>
<keyword evidence="3" id="KW-0479">Metal-binding</keyword>
<dbReference type="Gene3D" id="3.90.180.10">
    <property type="entry name" value="Medium-chain alcohol dehydrogenases, catalytic domain"/>
    <property type="match status" value="1"/>
</dbReference>
<evidence type="ECO:0000313" key="6">
    <source>
        <dbReference type="EMBL" id="SDX75666.1"/>
    </source>
</evidence>
<name>A0A1H3EAD0_9GAMM</name>
<comment type="similarity">
    <text evidence="2">Belongs to the zinc-containing alcohol dehydrogenase family.</text>
</comment>